<dbReference type="EC" id="4.3.2.7" evidence="2"/>
<name>A0AAN8JSU7_PATCE</name>
<dbReference type="GO" id="GO:0006751">
    <property type="term" value="P:glutathione catabolic process"/>
    <property type="evidence" value="ECO:0007669"/>
    <property type="project" value="InterPro"/>
</dbReference>
<evidence type="ECO:0000313" key="7">
    <source>
        <dbReference type="EMBL" id="KAK6182512.1"/>
    </source>
</evidence>
<comment type="catalytic activity">
    <reaction evidence="6">
        <text>glutathione = L-cysteinylglycine + 5-oxo-L-proline</text>
        <dbReference type="Rhea" id="RHEA:47724"/>
        <dbReference type="ChEBI" id="CHEBI:57925"/>
        <dbReference type="ChEBI" id="CHEBI:58402"/>
        <dbReference type="ChEBI" id="CHEBI:61694"/>
        <dbReference type="EC" id="4.3.2.7"/>
    </reaction>
</comment>
<dbReference type="GO" id="GO:0061928">
    <property type="term" value="F:glutathione specific gamma-glutamylcyclotransferase activity"/>
    <property type="evidence" value="ECO:0007669"/>
    <property type="project" value="UniProtKB-EC"/>
</dbReference>
<dbReference type="InterPro" id="IPR036568">
    <property type="entry name" value="GGCT-like_sf"/>
</dbReference>
<dbReference type="InterPro" id="IPR013024">
    <property type="entry name" value="GGCT-like"/>
</dbReference>
<dbReference type="AlphaFoldDB" id="A0AAN8JSU7"/>
<evidence type="ECO:0000256" key="3">
    <source>
        <dbReference type="ARBA" id="ARBA00023239"/>
    </source>
</evidence>
<gene>
    <name evidence="7" type="ORF">SNE40_010185</name>
</gene>
<comment type="caution">
    <text evidence="7">The sequence shown here is derived from an EMBL/GenBank/DDBJ whole genome shotgun (WGS) entry which is preliminary data.</text>
</comment>
<dbReference type="GO" id="GO:0005737">
    <property type="term" value="C:cytoplasm"/>
    <property type="evidence" value="ECO:0007669"/>
    <property type="project" value="TreeGrafter"/>
</dbReference>
<dbReference type="Gene3D" id="3.10.490.10">
    <property type="entry name" value="Gamma-glutamyl cyclotransferase-like"/>
    <property type="match status" value="1"/>
</dbReference>
<dbReference type="SUPFAM" id="SSF110857">
    <property type="entry name" value="Gamma-glutamyl cyclotransferase-like"/>
    <property type="match status" value="1"/>
</dbReference>
<comment type="function">
    <text evidence="5">Catalyzes the cleavage of glutathione into 5-oxo-L-proline and a Cys-Gly dipeptide. Acts specifically on glutathione, but not on other gamma-glutamyl peptides.</text>
</comment>
<dbReference type="PANTHER" id="PTHR12192:SF2">
    <property type="entry name" value="GLUTATHIONE-SPECIFIC GAMMA-GLUTAMYLCYCLOTRANSFERASE 2"/>
    <property type="match status" value="1"/>
</dbReference>
<protein>
    <recommendedName>
        <fullName evidence="2">glutathione-specific gamma-glutamylcyclotransferase</fullName>
        <ecNumber evidence="2">4.3.2.7</ecNumber>
    </recommendedName>
    <alternativeName>
        <fullName evidence="4">Cation transport regulator-like protein 2</fullName>
    </alternativeName>
</protein>
<evidence type="ECO:0000256" key="6">
    <source>
        <dbReference type="ARBA" id="ARBA00048073"/>
    </source>
</evidence>
<dbReference type="FunFam" id="3.10.490.10:FF:000003">
    <property type="entry name" value="Gamma-glutamylcyclotransferase"/>
    <property type="match status" value="1"/>
</dbReference>
<accession>A0AAN8JSU7</accession>
<dbReference type="InterPro" id="IPR006840">
    <property type="entry name" value="ChaC"/>
</dbReference>
<keyword evidence="3" id="KW-0456">Lyase</keyword>
<dbReference type="PANTHER" id="PTHR12192">
    <property type="entry name" value="CATION TRANSPORT PROTEIN CHAC-RELATED"/>
    <property type="match status" value="1"/>
</dbReference>
<comment type="similarity">
    <text evidence="1">Belongs to the gamma-glutamylcyclotransferase family. ChaC subfamily.</text>
</comment>
<sequence>MWVFGYGSLIWKTDFPYETKLVGFVSGFARRFWQGSEDHRGVPGKPGRVVTLVPDKNEVVWGVAYYVNEKDAEQVRSYLDYREKDGYKPHTVQFNPTLSEKEPFELILYIGTEDNPFFLGPAPIKDIASQIYYSVGPSGKNLDYLLNLAESLRQLAPHAEDNHLFTIEREVKHLCQHSNQNDNT</sequence>
<proteinExistence type="inferred from homology"/>
<dbReference type="Pfam" id="PF04752">
    <property type="entry name" value="ChaC"/>
    <property type="match status" value="1"/>
</dbReference>
<dbReference type="CDD" id="cd06661">
    <property type="entry name" value="GGCT_like"/>
    <property type="match status" value="1"/>
</dbReference>
<evidence type="ECO:0000256" key="1">
    <source>
        <dbReference type="ARBA" id="ARBA00009662"/>
    </source>
</evidence>
<keyword evidence="8" id="KW-1185">Reference proteome</keyword>
<evidence type="ECO:0000313" key="8">
    <source>
        <dbReference type="Proteomes" id="UP001347796"/>
    </source>
</evidence>
<evidence type="ECO:0000256" key="4">
    <source>
        <dbReference type="ARBA" id="ARBA00043195"/>
    </source>
</evidence>
<organism evidence="7 8">
    <name type="scientific">Patella caerulea</name>
    <name type="common">Rayed Mediterranean limpet</name>
    <dbReference type="NCBI Taxonomy" id="87958"/>
    <lineage>
        <taxon>Eukaryota</taxon>
        <taxon>Metazoa</taxon>
        <taxon>Spiralia</taxon>
        <taxon>Lophotrochozoa</taxon>
        <taxon>Mollusca</taxon>
        <taxon>Gastropoda</taxon>
        <taxon>Patellogastropoda</taxon>
        <taxon>Patelloidea</taxon>
        <taxon>Patellidae</taxon>
        <taxon>Patella</taxon>
    </lineage>
</organism>
<evidence type="ECO:0000256" key="2">
    <source>
        <dbReference type="ARBA" id="ARBA00012344"/>
    </source>
</evidence>
<evidence type="ECO:0000256" key="5">
    <source>
        <dbReference type="ARBA" id="ARBA00045227"/>
    </source>
</evidence>
<reference evidence="7 8" key="1">
    <citation type="submission" date="2024-01" db="EMBL/GenBank/DDBJ databases">
        <title>The genome of the rayed Mediterranean limpet Patella caerulea (Linnaeus, 1758).</title>
        <authorList>
            <person name="Anh-Thu Weber A."/>
            <person name="Halstead-Nussloch G."/>
        </authorList>
    </citation>
    <scope>NUCLEOTIDE SEQUENCE [LARGE SCALE GENOMIC DNA]</scope>
    <source>
        <strain evidence="7">AATW-2023a</strain>
        <tissue evidence="7">Whole specimen</tissue>
    </source>
</reference>
<dbReference type="EMBL" id="JAZGQO010000007">
    <property type="protein sequence ID" value="KAK6182512.1"/>
    <property type="molecule type" value="Genomic_DNA"/>
</dbReference>
<dbReference type="Proteomes" id="UP001347796">
    <property type="component" value="Unassembled WGS sequence"/>
</dbReference>